<dbReference type="Proteomes" id="UP001163105">
    <property type="component" value="Unassembled WGS sequence"/>
</dbReference>
<organism evidence="3 4">
    <name type="scientific">Purpureocillium lavendulum</name>
    <dbReference type="NCBI Taxonomy" id="1247861"/>
    <lineage>
        <taxon>Eukaryota</taxon>
        <taxon>Fungi</taxon>
        <taxon>Dikarya</taxon>
        <taxon>Ascomycota</taxon>
        <taxon>Pezizomycotina</taxon>
        <taxon>Sordariomycetes</taxon>
        <taxon>Hypocreomycetidae</taxon>
        <taxon>Hypocreales</taxon>
        <taxon>Ophiocordycipitaceae</taxon>
        <taxon>Purpureocillium</taxon>
    </lineage>
</organism>
<evidence type="ECO:0000313" key="4">
    <source>
        <dbReference type="Proteomes" id="UP001163105"/>
    </source>
</evidence>
<dbReference type="GO" id="GO:0006508">
    <property type="term" value="P:proteolysis"/>
    <property type="evidence" value="ECO:0007669"/>
    <property type="project" value="InterPro"/>
</dbReference>
<dbReference type="GO" id="GO:0005524">
    <property type="term" value="F:ATP binding"/>
    <property type="evidence" value="ECO:0007669"/>
    <property type="project" value="InterPro"/>
</dbReference>
<dbReference type="InterPro" id="IPR036852">
    <property type="entry name" value="Peptidase_S8/S53_dom_sf"/>
</dbReference>
<gene>
    <name evidence="3" type="ORF">O9K51_08133</name>
</gene>
<dbReference type="SUPFAM" id="SSF52540">
    <property type="entry name" value="P-loop containing nucleoside triphosphate hydrolases"/>
    <property type="match status" value="1"/>
</dbReference>
<dbReference type="GO" id="GO:0043138">
    <property type="term" value="F:3'-5' DNA helicase activity"/>
    <property type="evidence" value="ECO:0007669"/>
    <property type="project" value="TreeGrafter"/>
</dbReference>
<name>A0AB34FI80_9HYPO</name>
<comment type="caution">
    <text evidence="3">The sequence shown here is derived from an EMBL/GenBank/DDBJ whole genome shotgun (WGS) entry which is preliminary data.</text>
</comment>
<dbReference type="Gene3D" id="3.40.50.300">
    <property type="entry name" value="P-loop containing nucleotide triphosphate hydrolases"/>
    <property type="match status" value="1"/>
</dbReference>
<dbReference type="InterPro" id="IPR027417">
    <property type="entry name" value="P-loop_NTPase"/>
</dbReference>
<evidence type="ECO:0000256" key="1">
    <source>
        <dbReference type="ARBA" id="ARBA00005446"/>
    </source>
</evidence>
<dbReference type="PANTHER" id="PTHR13710">
    <property type="entry name" value="DNA HELICASE RECQ FAMILY MEMBER"/>
    <property type="match status" value="1"/>
</dbReference>
<dbReference type="SUPFAM" id="SSF52743">
    <property type="entry name" value="Subtilisin-like"/>
    <property type="match status" value="1"/>
</dbReference>
<dbReference type="GO" id="GO:0009378">
    <property type="term" value="F:four-way junction helicase activity"/>
    <property type="evidence" value="ECO:0007669"/>
    <property type="project" value="TreeGrafter"/>
</dbReference>
<reference evidence="3" key="1">
    <citation type="submission" date="2023-01" db="EMBL/GenBank/DDBJ databases">
        <title>The growth and conidiation of Purpureocillium lavendulum are regulated by nitrogen source and histone H3K14 acetylation.</title>
        <authorList>
            <person name="Tang P."/>
            <person name="Han J."/>
            <person name="Zhang C."/>
            <person name="Tang P."/>
            <person name="Qi F."/>
            <person name="Zhang K."/>
            <person name="Liang L."/>
        </authorList>
    </citation>
    <scope>NUCLEOTIDE SEQUENCE</scope>
    <source>
        <strain evidence="3">YMF1.00683</strain>
    </source>
</reference>
<dbReference type="GO" id="GO:0005737">
    <property type="term" value="C:cytoplasm"/>
    <property type="evidence" value="ECO:0007669"/>
    <property type="project" value="TreeGrafter"/>
</dbReference>
<sequence>MRTYGMFIRYNTAAGGTIDWDGDCIKHRKIKFTMGTLSHILHILTGEARGLLAELTAVDEEGVEALPPIEWSRLEDDHSEGRGKDWVLRRILESKARRKSWFTGETADGDKDGDDNPYKASAVRKYARTFEQFRERLWMLMHMVAGQPARSTEILGIRFINTINGGVRNIMAHNRMMCFVTSYHKGYRYKAEGKIIYRYLLREIGELLEGDYGDEDDDDTGDNPADMQAGHGTHVAGMIYARELQQGPAGTAAQREKFRRVSRQWHQLLEFGAEDWGGAGRNGAGAKRRRCPFDADRETARFQRFARLNRVDIRGELRNMMGDSTEFRGQQESVIRAIIRGEGPILQVAGTGGGKSLSFMLPAYCSSEGTTIVIVPLTALREDMHGRCEKNKIDSYVWQSGGSHPVTTIIFVTPESAVTKGFRDFVNRL</sequence>
<evidence type="ECO:0000259" key="2">
    <source>
        <dbReference type="Pfam" id="PF00270"/>
    </source>
</evidence>
<feature type="domain" description="DEAD/DEAH-box helicase" evidence="2">
    <location>
        <begin position="330"/>
        <end position="392"/>
    </location>
</feature>
<keyword evidence="3" id="KW-0648">Protein biosynthesis</keyword>
<dbReference type="InterPro" id="IPR011545">
    <property type="entry name" value="DEAD/DEAH_box_helicase_dom"/>
</dbReference>
<dbReference type="GO" id="GO:0005694">
    <property type="term" value="C:chromosome"/>
    <property type="evidence" value="ECO:0007669"/>
    <property type="project" value="TreeGrafter"/>
</dbReference>
<dbReference type="AlphaFoldDB" id="A0AB34FI80"/>
<dbReference type="EMBL" id="JAQHRD010000007">
    <property type="protein sequence ID" value="KAJ6438732.1"/>
    <property type="molecule type" value="Genomic_DNA"/>
</dbReference>
<evidence type="ECO:0000313" key="3">
    <source>
        <dbReference type="EMBL" id="KAJ6438732.1"/>
    </source>
</evidence>
<dbReference type="PANTHER" id="PTHR13710:SF154">
    <property type="entry name" value="RECQ HELICASE, PUTATIVE (AFU_ORTHOLOGUE AFUA_6G14720)-RELATED"/>
    <property type="match status" value="1"/>
</dbReference>
<dbReference type="Pfam" id="PF00270">
    <property type="entry name" value="DEAD"/>
    <property type="match status" value="1"/>
</dbReference>
<keyword evidence="4" id="KW-1185">Reference proteome</keyword>
<dbReference type="GO" id="GO:0000724">
    <property type="term" value="P:double-strand break repair via homologous recombination"/>
    <property type="evidence" value="ECO:0007669"/>
    <property type="project" value="TreeGrafter"/>
</dbReference>
<keyword evidence="3" id="KW-0396">Initiation factor</keyword>
<dbReference type="GO" id="GO:0004252">
    <property type="term" value="F:serine-type endopeptidase activity"/>
    <property type="evidence" value="ECO:0007669"/>
    <property type="project" value="InterPro"/>
</dbReference>
<proteinExistence type="inferred from homology"/>
<comment type="similarity">
    <text evidence="1">Belongs to the helicase family. RecQ subfamily.</text>
</comment>
<accession>A0AB34FI80</accession>
<dbReference type="GO" id="GO:0003676">
    <property type="term" value="F:nucleic acid binding"/>
    <property type="evidence" value="ECO:0007669"/>
    <property type="project" value="InterPro"/>
</dbReference>
<dbReference type="GO" id="GO:0003743">
    <property type="term" value="F:translation initiation factor activity"/>
    <property type="evidence" value="ECO:0007669"/>
    <property type="project" value="UniProtKB-KW"/>
</dbReference>
<protein>
    <submittedName>
        <fullName evidence="3">Translation initiation factor IF3</fullName>
    </submittedName>
</protein>